<feature type="transmembrane region" description="Helical" evidence="1">
    <location>
        <begin position="164"/>
        <end position="189"/>
    </location>
</feature>
<feature type="transmembrane region" description="Helical" evidence="1">
    <location>
        <begin position="131"/>
        <end position="152"/>
    </location>
</feature>
<feature type="transmembrane region" description="Helical" evidence="1">
    <location>
        <begin position="76"/>
        <end position="101"/>
    </location>
</feature>
<evidence type="ECO:0000313" key="3">
    <source>
        <dbReference type="EMBL" id="MCU7554117.1"/>
    </source>
</evidence>
<dbReference type="InterPro" id="IPR039447">
    <property type="entry name" value="UreH-like_TM_dom"/>
</dbReference>
<sequence length="222" mass="23880">MTEISLFSALLIGLAGGVHCIGMCGGVISALRVVTPADTNPLPYTLSYNLGRISSYTLAGAITGALGQMSATLLPVLGPVLAVLSGVMLIALACYLGQWWLGLRHIESLGRHIWKRLQPLSRRFVPFKSPLAAYPYGAIWGWLPCGLVYSTLTWSLASGSALQGALIMFCFGLGTLPTLLVASYGVKWLLQGFRHPISRQVIAVSLLAYAVYMLYQAAHHFV</sequence>
<gene>
    <name evidence="3" type="ORF">OCL06_05865</name>
</gene>
<evidence type="ECO:0000256" key="1">
    <source>
        <dbReference type="SAM" id="Phobius"/>
    </source>
</evidence>
<feature type="transmembrane region" description="Helical" evidence="1">
    <location>
        <begin position="201"/>
        <end position="218"/>
    </location>
</feature>
<dbReference type="PANTHER" id="PTHR42208:SF1">
    <property type="entry name" value="HEAVY METAL TRANSPORTER"/>
    <property type="match status" value="1"/>
</dbReference>
<evidence type="ECO:0000259" key="2">
    <source>
        <dbReference type="Pfam" id="PF13386"/>
    </source>
</evidence>
<feature type="domain" description="Urease accessory protein UreH-like transmembrane" evidence="2">
    <location>
        <begin position="9"/>
        <end position="212"/>
    </location>
</feature>
<proteinExistence type="predicted"/>
<dbReference type="RefSeq" id="WP_262992802.1">
    <property type="nucleotide sequence ID" value="NZ_JAOTJC010000006.1"/>
</dbReference>
<reference evidence="4" key="1">
    <citation type="submission" date="2023-07" db="EMBL/GenBank/DDBJ databases">
        <title>Study on multiphase classification of strain Alteromonas salexigens isolated from the Yellow Sea.</title>
        <authorList>
            <person name="Sun L."/>
        </authorList>
    </citation>
    <scope>NUCLEOTIDE SEQUENCE [LARGE SCALE GENOMIC DNA]</scope>
    <source>
        <strain evidence="4">ASW11-19</strain>
    </source>
</reference>
<dbReference type="Proteomes" id="UP001209257">
    <property type="component" value="Unassembled WGS sequence"/>
</dbReference>
<name>A0ABT2VMN5_9ALTE</name>
<evidence type="ECO:0000313" key="4">
    <source>
        <dbReference type="Proteomes" id="UP001209257"/>
    </source>
</evidence>
<organism evidence="3 4">
    <name type="scientific">Alteromonas salexigens</name>
    <dbReference type="NCBI Taxonomy" id="2982530"/>
    <lineage>
        <taxon>Bacteria</taxon>
        <taxon>Pseudomonadati</taxon>
        <taxon>Pseudomonadota</taxon>
        <taxon>Gammaproteobacteria</taxon>
        <taxon>Alteromonadales</taxon>
        <taxon>Alteromonadaceae</taxon>
        <taxon>Alteromonas/Salinimonas group</taxon>
        <taxon>Alteromonas</taxon>
    </lineage>
</organism>
<accession>A0ABT2VMN5</accession>
<dbReference type="Pfam" id="PF13386">
    <property type="entry name" value="DsbD_2"/>
    <property type="match status" value="1"/>
</dbReference>
<keyword evidence="1" id="KW-1133">Transmembrane helix</keyword>
<dbReference type="EMBL" id="JAOTJC010000006">
    <property type="protein sequence ID" value="MCU7554117.1"/>
    <property type="molecule type" value="Genomic_DNA"/>
</dbReference>
<keyword evidence="4" id="KW-1185">Reference proteome</keyword>
<keyword evidence="1" id="KW-0472">Membrane</keyword>
<protein>
    <submittedName>
        <fullName evidence="3">Sulfite exporter TauE/SafE family protein</fullName>
    </submittedName>
</protein>
<comment type="caution">
    <text evidence="3">The sequence shown here is derived from an EMBL/GenBank/DDBJ whole genome shotgun (WGS) entry which is preliminary data.</text>
</comment>
<dbReference type="PANTHER" id="PTHR42208">
    <property type="entry name" value="HEAVY METAL TRANSPORTER-RELATED"/>
    <property type="match status" value="1"/>
</dbReference>
<keyword evidence="1" id="KW-0812">Transmembrane</keyword>